<dbReference type="eggNOG" id="ENOG5033RDM">
    <property type="taxonomic scope" value="Bacteria"/>
</dbReference>
<protein>
    <submittedName>
        <fullName evidence="2">Uncharacterized protein</fullName>
    </submittedName>
</protein>
<name>I9RXJ2_9BACE</name>
<evidence type="ECO:0000313" key="3">
    <source>
        <dbReference type="Proteomes" id="UP000003089"/>
    </source>
</evidence>
<feature type="transmembrane region" description="Helical" evidence="1">
    <location>
        <begin position="202"/>
        <end position="220"/>
    </location>
</feature>
<dbReference type="EMBL" id="AGXS01000021">
    <property type="protein sequence ID" value="EIY47543.1"/>
    <property type="molecule type" value="Genomic_DNA"/>
</dbReference>
<dbReference type="PATRIC" id="fig|997884.3.peg.3275"/>
<evidence type="ECO:0000256" key="1">
    <source>
        <dbReference type="SAM" id="Phobius"/>
    </source>
</evidence>
<comment type="caution">
    <text evidence="2">The sequence shown here is derived from an EMBL/GenBank/DDBJ whole genome shotgun (WGS) entry which is preliminary data.</text>
</comment>
<keyword evidence="3" id="KW-1185">Reference proteome</keyword>
<keyword evidence="1" id="KW-0472">Membrane</keyword>
<sequence>MVTIKYNGVTVSVPENWDDITLGLYETFSTDIPETTRERVAWVARICMVDAELLLSWPAEIFNTIVDCMGFLFTDNPAAPDPTLEIDGVTYVVPVEDKLSLGAWIDAEEVQKKGENVISNILAIVCRPVGEEYNYENNEKRAAMFAALPVSKVLGVLAFFLHYSNVLHRRTQSYINLVELVDRLPRNILLSRVRGGGIKLSLIWPAIKYYALTISLRYHLRRRSTSFYTKGIRKERKKRKEN</sequence>
<feature type="transmembrane region" description="Helical" evidence="1">
    <location>
        <begin position="142"/>
        <end position="163"/>
    </location>
</feature>
<organism evidence="2 3">
    <name type="scientific">Bacteroides nordii CL02T12C05</name>
    <dbReference type="NCBI Taxonomy" id="997884"/>
    <lineage>
        <taxon>Bacteria</taxon>
        <taxon>Pseudomonadati</taxon>
        <taxon>Bacteroidota</taxon>
        <taxon>Bacteroidia</taxon>
        <taxon>Bacteroidales</taxon>
        <taxon>Bacteroidaceae</taxon>
        <taxon>Bacteroides</taxon>
    </lineage>
</organism>
<accession>I9RXJ2</accession>
<dbReference type="AlphaFoldDB" id="I9RXJ2"/>
<dbReference type="RefSeq" id="WP_007486378.1">
    <property type="nucleotide sequence ID" value="NZ_JH724315.1"/>
</dbReference>
<evidence type="ECO:0000313" key="2">
    <source>
        <dbReference type="EMBL" id="EIY47543.1"/>
    </source>
</evidence>
<keyword evidence="1" id="KW-1133">Transmembrane helix</keyword>
<dbReference type="STRING" id="997884.HMPREF1068_03193"/>
<dbReference type="HOGENOM" id="CLU_1203280_0_0_10"/>
<reference evidence="2 3" key="1">
    <citation type="submission" date="2012-02" db="EMBL/GenBank/DDBJ databases">
        <title>The Genome Sequence of Bacteroides nordii CL02T12C05.</title>
        <authorList>
            <consortium name="The Broad Institute Genome Sequencing Platform"/>
            <person name="Earl A."/>
            <person name="Ward D."/>
            <person name="Feldgarden M."/>
            <person name="Gevers D."/>
            <person name="Zitomersky N.L."/>
            <person name="Coyne M.J."/>
            <person name="Comstock L.E."/>
            <person name="Young S.K."/>
            <person name="Zeng Q."/>
            <person name="Gargeya S."/>
            <person name="Fitzgerald M."/>
            <person name="Haas B."/>
            <person name="Abouelleil A."/>
            <person name="Alvarado L."/>
            <person name="Arachchi H.M."/>
            <person name="Berlin A."/>
            <person name="Chapman S.B."/>
            <person name="Gearin G."/>
            <person name="Goldberg J."/>
            <person name="Griggs A."/>
            <person name="Gujja S."/>
            <person name="Hansen M."/>
            <person name="Heiman D."/>
            <person name="Howarth C."/>
            <person name="Larimer J."/>
            <person name="Lui A."/>
            <person name="MacDonald P.J.P."/>
            <person name="McCowen C."/>
            <person name="Montmayeur A."/>
            <person name="Murphy C."/>
            <person name="Neiman D."/>
            <person name="Pearson M."/>
            <person name="Priest M."/>
            <person name="Roberts A."/>
            <person name="Saif S."/>
            <person name="Shea T."/>
            <person name="Sisk P."/>
            <person name="Stolte C."/>
            <person name="Sykes S."/>
            <person name="Wortman J."/>
            <person name="Nusbaum C."/>
            <person name="Birren B."/>
        </authorList>
    </citation>
    <scope>NUCLEOTIDE SEQUENCE [LARGE SCALE GENOMIC DNA]</scope>
    <source>
        <strain evidence="2 3">CL02T12C05</strain>
    </source>
</reference>
<gene>
    <name evidence="2" type="ORF">HMPREF1068_03193</name>
</gene>
<dbReference type="Proteomes" id="UP000003089">
    <property type="component" value="Unassembled WGS sequence"/>
</dbReference>
<proteinExistence type="predicted"/>
<keyword evidence="1" id="KW-0812">Transmembrane</keyword>